<protein>
    <recommendedName>
        <fullName evidence="3">Exosporium protein D</fullName>
    </recommendedName>
</protein>
<sequence>MADYFYKDGKKYYKKQNQQKNNNCSIATHIISGAGINLNGNILLDVNIPPNSTITAFEDFTSNHNKALLQFFVTGGTPPITVSIFTRSSSTPITATLQALDTRIFQVEDIQRLQLTNASNTGGGIGMYIEKTFCICCNNQNSSCDEYYREADFFC</sequence>
<dbReference type="OrthoDB" id="2931877at2"/>
<gene>
    <name evidence="1" type="ordered locus">Bcer98_1770</name>
</gene>
<dbReference type="KEGG" id="bcy:Bcer98_1770"/>
<dbReference type="RefSeq" id="WP_012094259.1">
    <property type="nucleotide sequence ID" value="NC_009674.1"/>
</dbReference>
<organism evidence="1 2">
    <name type="scientific">Bacillus cytotoxicus (strain DSM 22905 / CIP 110041 / 391-98 / NVH 391-98)</name>
    <dbReference type="NCBI Taxonomy" id="315749"/>
    <lineage>
        <taxon>Bacteria</taxon>
        <taxon>Bacillati</taxon>
        <taxon>Bacillota</taxon>
        <taxon>Bacilli</taxon>
        <taxon>Bacillales</taxon>
        <taxon>Bacillaceae</taxon>
        <taxon>Bacillus</taxon>
        <taxon>Bacillus cereus group</taxon>
    </lineage>
</organism>
<accession>A7GPL2</accession>
<name>A7GPL2_BACCN</name>
<dbReference type="Proteomes" id="UP000002300">
    <property type="component" value="Chromosome"/>
</dbReference>
<keyword evidence="2" id="KW-1185">Reference proteome</keyword>
<dbReference type="HOGENOM" id="CLU_119386_0_0_9"/>
<dbReference type="GeneID" id="33897091"/>
<reference evidence="1 2" key="1">
    <citation type="journal article" date="2008" name="Chem. Biol. Interact.">
        <title>Extending the Bacillus cereus group genomics to putative food-borne pathogens of different toxicity.</title>
        <authorList>
            <person name="Lapidus A."/>
            <person name="Goltsman E."/>
            <person name="Auger S."/>
            <person name="Galleron N."/>
            <person name="Segurens B."/>
            <person name="Dossat C."/>
            <person name="Land M.L."/>
            <person name="Broussolle V."/>
            <person name="Brillard J."/>
            <person name="Guinebretiere M.H."/>
            <person name="Sanchis V."/>
            <person name="Nguen-The C."/>
            <person name="Lereclus D."/>
            <person name="Richardson P."/>
            <person name="Wincker P."/>
            <person name="Weissenbach J."/>
            <person name="Ehrlich S.D."/>
            <person name="Sorokin A."/>
        </authorList>
    </citation>
    <scope>NUCLEOTIDE SEQUENCE [LARGE SCALE GENOMIC DNA]</scope>
    <source>
        <strain evidence="2">DSM 22905 / CIP 110041 / 391-98 / NVH 391-98</strain>
    </source>
</reference>
<dbReference type="EMBL" id="CP000764">
    <property type="protein sequence ID" value="ABS22070.1"/>
    <property type="molecule type" value="Genomic_DNA"/>
</dbReference>
<proteinExistence type="predicted"/>
<evidence type="ECO:0000313" key="1">
    <source>
        <dbReference type="EMBL" id="ABS22070.1"/>
    </source>
</evidence>
<evidence type="ECO:0000313" key="2">
    <source>
        <dbReference type="Proteomes" id="UP000002300"/>
    </source>
</evidence>
<evidence type="ECO:0008006" key="3">
    <source>
        <dbReference type="Google" id="ProtNLM"/>
    </source>
</evidence>
<dbReference type="AlphaFoldDB" id="A7GPL2"/>